<comment type="caution">
    <text evidence="2">The sequence shown here is derived from an EMBL/GenBank/DDBJ whole genome shotgun (WGS) entry which is preliminary data.</text>
</comment>
<dbReference type="EMBL" id="RJJX01000023">
    <property type="protein sequence ID" value="RUT73329.1"/>
    <property type="molecule type" value="Genomic_DNA"/>
</dbReference>
<evidence type="ECO:0000313" key="3">
    <source>
        <dbReference type="Proteomes" id="UP000282985"/>
    </source>
</evidence>
<protein>
    <submittedName>
        <fullName evidence="2">GLPGLI family protein</fullName>
    </submittedName>
</protein>
<sequence>MRHLLLVSLILLAIISTQAQNKIKVTDSNNSEFTVLDTSIYKCTYSYQYTLDSLRKESERTAYMFLQIGSKNSYFESEFNYYIDSLLYLKSKGLVSEEKVSAGFTQYYSPGPNYHILQKHNTPEIKTIESTTEGTWASVENVQLNWKLGNETDTINGYYCKNAHTSFHGRNYTAWYTPEIPMPYGPYKFFGLPGLIIKIGDLQNTHVFELKNIQKQKFDMIVKNEKTIKMTPKQLKKALRSYQLRVIELAKMWFANDPDKVEKTTKRILNENNPIELQ</sequence>
<dbReference type="NCBIfam" id="TIGR01200">
    <property type="entry name" value="GLPGLI"/>
    <property type="match status" value="1"/>
</dbReference>
<keyword evidence="1" id="KW-0732">Signal</keyword>
<name>A0A434AG25_9BACT</name>
<accession>A0A434AG25</accession>
<reference evidence="2 3" key="1">
    <citation type="submission" date="2018-11" db="EMBL/GenBank/DDBJ databases">
        <title>Parancylomarina longa gen. nov., sp. nov., isolated from sediments of southern Okinawa.</title>
        <authorList>
            <person name="Fu T."/>
        </authorList>
    </citation>
    <scope>NUCLEOTIDE SEQUENCE [LARGE SCALE GENOMIC DNA]</scope>
    <source>
        <strain evidence="2 3">T3-2 S1-C</strain>
    </source>
</reference>
<organism evidence="2 3">
    <name type="scientific">Ancylomarina longa</name>
    <dbReference type="NCBI Taxonomy" id="2487017"/>
    <lineage>
        <taxon>Bacteria</taxon>
        <taxon>Pseudomonadati</taxon>
        <taxon>Bacteroidota</taxon>
        <taxon>Bacteroidia</taxon>
        <taxon>Marinilabiliales</taxon>
        <taxon>Marinifilaceae</taxon>
        <taxon>Ancylomarina</taxon>
    </lineage>
</organism>
<proteinExistence type="predicted"/>
<feature type="chain" id="PRO_5019319515" evidence="1">
    <location>
        <begin position="20"/>
        <end position="278"/>
    </location>
</feature>
<dbReference type="OrthoDB" id="1440774at2"/>
<evidence type="ECO:0000313" key="2">
    <source>
        <dbReference type="EMBL" id="RUT73329.1"/>
    </source>
</evidence>
<dbReference type="RefSeq" id="WP_127344544.1">
    <property type="nucleotide sequence ID" value="NZ_RJJX01000023.1"/>
</dbReference>
<dbReference type="InterPro" id="IPR005901">
    <property type="entry name" value="GLPGLI"/>
</dbReference>
<feature type="signal peptide" evidence="1">
    <location>
        <begin position="1"/>
        <end position="19"/>
    </location>
</feature>
<keyword evidence="3" id="KW-1185">Reference proteome</keyword>
<gene>
    <name evidence="2" type="ORF">DLK05_13735</name>
</gene>
<evidence type="ECO:0000256" key="1">
    <source>
        <dbReference type="SAM" id="SignalP"/>
    </source>
</evidence>
<dbReference type="Pfam" id="PF09697">
    <property type="entry name" value="Porph_ging"/>
    <property type="match status" value="1"/>
</dbReference>
<dbReference type="Proteomes" id="UP000282985">
    <property type="component" value="Unassembled WGS sequence"/>
</dbReference>
<dbReference type="AlphaFoldDB" id="A0A434AG25"/>